<evidence type="ECO:0008006" key="9">
    <source>
        <dbReference type="Google" id="ProtNLM"/>
    </source>
</evidence>
<feature type="domain" description="Core-binding (CB)" evidence="7">
    <location>
        <begin position="80"/>
        <end position="163"/>
    </location>
</feature>
<dbReference type="GO" id="GO:0003677">
    <property type="term" value="F:DNA binding"/>
    <property type="evidence" value="ECO:0007669"/>
    <property type="project" value="UniProtKB-UniRule"/>
</dbReference>
<accession>A0A6J4VAL7</accession>
<dbReference type="InterPro" id="IPR002104">
    <property type="entry name" value="Integrase_catalytic"/>
</dbReference>
<dbReference type="EMBL" id="CADCWK010000294">
    <property type="protein sequence ID" value="CAA9570870.1"/>
    <property type="molecule type" value="Genomic_DNA"/>
</dbReference>
<dbReference type="InterPro" id="IPR010998">
    <property type="entry name" value="Integrase_recombinase_N"/>
</dbReference>
<dbReference type="PROSITE" id="PS51900">
    <property type="entry name" value="CB"/>
    <property type="match status" value="1"/>
</dbReference>
<protein>
    <recommendedName>
        <fullName evidence="9">Integrase</fullName>
    </recommendedName>
</protein>
<reference evidence="8" key="1">
    <citation type="submission" date="2020-02" db="EMBL/GenBank/DDBJ databases">
        <authorList>
            <person name="Meier V. D."/>
        </authorList>
    </citation>
    <scope>NUCLEOTIDE SEQUENCE</scope>
    <source>
        <strain evidence="8">AVDCRST_MAG33</strain>
    </source>
</reference>
<dbReference type="GO" id="GO:0006310">
    <property type="term" value="P:DNA recombination"/>
    <property type="evidence" value="ECO:0007669"/>
    <property type="project" value="UniProtKB-KW"/>
</dbReference>
<dbReference type="Gene3D" id="1.10.443.10">
    <property type="entry name" value="Intergrase catalytic core"/>
    <property type="match status" value="1"/>
</dbReference>
<proteinExistence type="predicted"/>
<dbReference type="GO" id="GO:0015074">
    <property type="term" value="P:DNA integration"/>
    <property type="evidence" value="ECO:0007669"/>
    <property type="project" value="UniProtKB-KW"/>
</dbReference>
<feature type="domain" description="Tyr recombinase" evidence="6">
    <location>
        <begin position="184"/>
        <end position="385"/>
    </location>
</feature>
<keyword evidence="2 4" id="KW-0238">DNA-binding</keyword>
<dbReference type="InterPro" id="IPR044068">
    <property type="entry name" value="CB"/>
</dbReference>
<dbReference type="Gene3D" id="1.10.150.130">
    <property type="match status" value="1"/>
</dbReference>
<evidence type="ECO:0000313" key="8">
    <source>
        <dbReference type="EMBL" id="CAA9570870.1"/>
    </source>
</evidence>
<dbReference type="AlphaFoldDB" id="A0A6J4VAL7"/>
<evidence type="ECO:0000256" key="4">
    <source>
        <dbReference type="PROSITE-ProRule" id="PRU01248"/>
    </source>
</evidence>
<evidence type="ECO:0000256" key="3">
    <source>
        <dbReference type="ARBA" id="ARBA00023172"/>
    </source>
</evidence>
<dbReference type="PANTHER" id="PTHR30349:SF91">
    <property type="entry name" value="INTA PROTEIN"/>
    <property type="match status" value="1"/>
</dbReference>
<dbReference type="CDD" id="cd01189">
    <property type="entry name" value="INT_ICEBs1_C_like"/>
    <property type="match status" value="1"/>
</dbReference>
<dbReference type="Pfam" id="PF14659">
    <property type="entry name" value="Phage_int_SAM_3"/>
    <property type="match status" value="1"/>
</dbReference>
<gene>
    <name evidence="8" type="ORF">AVDCRST_MAG33-2515</name>
</gene>
<sequence length="396" mass="44705">MTDEPTKPASPGKGRRGHNEGSIYQTKAGVWRGAVSLGYKPDGTPRRKYVSGRTRAEVNRKVTRLLSDDQRGIPVATDVPTVARFLTSWLEDVVKVERRPRTYKNCLSICNRHLIPALGRHPIDKLTAQHIQAMLSQKRTEGLKGSSIAAIRTVLRIALNQAVRWDMVSRNVAELTNPPKRETHKAKPLSPAEVSQFLDHISGHREEALYVVAVMLGLRQGEILGLSWDDVDFGKGTLHVHRQLQWSADKPRRALLVEPKTVRSTRYLPLPSDVVDALRRHRTRQLEERLLAGPHWHPELDLVFCSPTGTALDATALTRRFQATLAEAGLERRRFHDLRHTTGSFLTARKVHPRHVMEIMGHSQIATTMNTYAHVELDSLRDALAHVSEFYPKEAK</sequence>
<dbReference type="PROSITE" id="PS51898">
    <property type="entry name" value="TYR_RECOMBINASE"/>
    <property type="match status" value="1"/>
</dbReference>
<dbReference type="InterPro" id="IPR011010">
    <property type="entry name" value="DNA_brk_join_enz"/>
</dbReference>
<organism evidence="8">
    <name type="scientific">uncultured Thermomicrobiales bacterium</name>
    <dbReference type="NCBI Taxonomy" id="1645740"/>
    <lineage>
        <taxon>Bacteria</taxon>
        <taxon>Pseudomonadati</taxon>
        <taxon>Thermomicrobiota</taxon>
        <taxon>Thermomicrobia</taxon>
        <taxon>Thermomicrobiales</taxon>
        <taxon>environmental samples</taxon>
    </lineage>
</organism>
<dbReference type="InterPro" id="IPR004107">
    <property type="entry name" value="Integrase_SAM-like_N"/>
</dbReference>
<evidence type="ECO:0000256" key="5">
    <source>
        <dbReference type="SAM" id="MobiDB-lite"/>
    </source>
</evidence>
<dbReference type="Pfam" id="PF00589">
    <property type="entry name" value="Phage_integrase"/>
    <property type="match status" value="1"/>
</dbReference>
<evidence type="ECO:0000259" key="7">
    <source>
        <dbReference type="PROSITE" id="PS51900"/>
    </source>
</evidence>
<dbReference type="PANTHER" id="PTHR30349">
    <property type="entry name" value="PHAGE INTEGRASE-RELATED"/>
    <property type="match status" value="1"/>
</dbReference>
<name>A0A6J4VAL7_9BACT</name>
<evidence type="ECO:0000256" key="2">
    <source>
        <dbReference type="ARBA" id="ARBA00023125"/>
    </source>
</evidence>
<keyword evidence="3" id="KW-0233">DNA recombination</keyword>
<dbReference type="SUPFAM" id="SSF56349">
    <property type="entry name" value="DNA breaking-rejoining enzymes"/>
    <property type="match status" value="1"/>
</dbReference>
<dbReference type="InterPro" id="IPR050090">
    <property type="entry name" value="Tyrosine_recombinase_XerCD"/>
</dbReference>
<keyword evidence="1" id="KW-0229">DNA integration</keyword>
<dbReference type="InterPro" id="IPR013762">
    <property type="entry name" value="Integrase-like_cat_sf"/>
</dbReference>
<evidence type="ECO:0000256" key="1">
    <source>
        <dbReference type="ARBA" id="ARBA00022908"/>
    </source>
</evidence>
<evidence type="ECO:0000259" key="6">
    <source>
        <dbReference type="PROSITE" id="PS51898"/>
    </source>
</evidence>
<feature type="region of interest" description="Disordered" evidence="5">
    <location>
        <begin position="1"/>
        <end position="23"/>
    </location>
</feature>